<keyword evidence="7" id="KW-0066">ATP synthesis</keyword>
<evidence type="ECO:0000256" key="2">
    <source>
        <dbReference type="ARBA" id="ARBA00005712"/>
    </source>
</evidence>
<dbReference type="Gene3D" id="2.60.15.10">
    <property type="entry name" value="F0F1 ATP synthase delta/epsilon subunit, N-terminal"/>
    <property type="match status" value="1"/>
</dbReference>
<dbReference type="InterPro" id="IPR036794">
    <property type="entry name" value="ATP_F1_dsu/esu_C_sf"/>
</dbReference>
<evidence type="ECO:0000256" key="7">
    <source>
        <dbReference type="ARBA" id="ARBA00023310"/>
    </source>
</evidence>
<dbReference type="NCBIfam" id="TIGR01216">
    <property type="entry name" value="ATP_synt_epsi"/>
    <property type="match status" value="1"/>
</dbReference>
<protein>
    <submittedName>
        <fullName evidence="10">Unannotated protein</fullName>
    </submittedName>
</protein>
<dbReference type="PANTHER" id="PTHR13822">
    <property type="entry name" value="ATP SYNTHASE DELTA/EPSILON CHAIN"/>
    <property type="match status" value="1"/>
</dbReference>
<dbReference type="NCBIfam" id="NF009977">
    <property type="entry name" value="PRK13442.1"/>
    <property type="match status" value="1"/>
</dbReference>
<evidence type="ECO:0000259" key="9">
    <source>
        <dbReference type="Pfam" id="PF02823"/>
    </source>
</evidence>
<proteinExistence type="inferred from homology"/>
<dbReference type="GO" id="GO:0046933">
    <property type="term" value="F:proton-transporting ATP synthase activity, rotational mechanism"/>
    <property type="evidence" value="ECO:0007669"/>
    <property type="project" value="InterPro"/>
</dbReference>
<dbReference type="GO" id="GO:0005886">
    <property type="term" value="C:plasma membrane"/>
    <property type="evidence" value="ECO:0007669"/>
    <property type="project" value="UniProtKB-SubCell"/>
</dbReference>
<keyword evidence="6" id="KW-0139">CF(1)</keyword>
<organism evidence="10">
    <name type="scientific">freshwater metagenome</name>
    <dbReference type="NCBI Taxonomy" id="449393"/>
    <lineage>
        <taxon>unclassified sequences</taxon>
        <taxon>metagenomes</taxon>
        <taxon>ecological metagenomes</taxon>
    </lineage>
</organism>
<reference evidence="10" key="1">
    <citation type="submission" date="2020-05" db="EMBL/GenBank/DDBJ databases">
        <authorList>
            <person name="Chiriac C."/>
            <person name="Salcher M."/>
            <person name="Ghai R."/>
            <person name="Kavagutti S V."/>
        </authorList>
    </citation>
    <scope>NUCLEOTIDE SEQUENCE</scope>
</reference>
<feature type="domain" description="ATP synthase epsilon subunit C-terminal" evidence="8">
    <location>
        <begin position="89"/>
        <end position="129"/>
    </location>
</feature>
<name>A0A6J6DA17_9ZZZZ</name>
<feature type="domain" description="ATP synthase F1 complex delta/epsilon subunit N-terminal" evidence="9">
    <location>
        <begin position="5"/>
        <end position="85"/>
    </location>
</feature>
<dbReference type="GO" id="GO:0045259">
    <property type="term" value="C:proton-transporting ATP synthase complex"/>
    <property type="evidence" value="ECO:0007669"/>
    <property type="project" value="UniProtKB-KW"/>
</dbReference>
<keyword evidence="4" id="KW-0406">Ion transport</keyword>
<keyword evidence="5" id="KW-0472">Membrane</keyword>
<evidence type="ECO:0000259" key="8">
    <source>
        <dbReference type="Pfam" id="PF00401"/>
    </source>
</evidence>
<dbReference type="CDD" id="cd12152">
    <property type="entry name" value="F1-ATPase_delta"/>
    <property type="match status" value="1"/>
</dbReference>
<dbReference type="InterPro" id="IPR020546">
    <property type="entry name" value="ATP_synth_F1_dsu/esu_N"/>
</dbReference>
<sequence length="139" mass="14412">MAATMQVEVVSPERVLFSGEATQVVTRTLGGGEIAFLPGHAPFLGALVESHTRVTLADGQVLDLAVHGGFVQVSGTTVSILSDQAELADQIDRPRALRAKERAEDTLRREHDAEAAAALARAHARLNATGGIGAAAGAH</sequence>
<dbReference type="AlphaFoldDB" id="A0A6J6DA17"/>
<evidence type="ECO:0000256" key="1">
    <source>
        <dbReference type="ARBA" id="ARBA00004202"/>
    </source>
</evidence>
<dbReference type="EMBL" id="CAEZSR010000059">
    <property type="protein sequence ID" value="CAB4560840.1"/>
    <property type="molecule type" value="Genomic_DNA"/>
</dbReference>
<dbReference type="Pfam" id="PF00401">
    <property type="entry name" value="ATP-synt_DE"/>
    <property type="match status" value="1"/>
</dbReference>
<dbReference type="Pfam" id="PF02823">
    <property type="entry name" value="ATP-synt_DE_N"/>
    <property type="match status" value="1"/>
</dbReference>
<evidence type="ECO:0000313" key="10">
    <source>
        <dbReference type="EMBL" id="CAB4560840.1"/>
    </source>
</evidence>
<comment type="similarity">
    <text evidence="2">Belongs to the ATPase epsilon chain family.</text>
</comment>
<evidence type="ECO:0000256" key="3">
    <source>
        <dbReference type="ARBA" id="ARBA00022448"/>
    </source>
</evidence>
<keyword evidence="3" id="KW-0813">Transport</keyword>
<dbReference type="HAMAP" id="MF_00530">
    <property type="entry name" value="ATP_synth_epsil_bac"/>
    <property type="match status" value="1"/>
</dbReference>
<dbReference type="InterPro" id="IPR036771">
    <property type="entry name" value="ATPsynth_dsu/esu_N"/>
</dbReference>
<evidence type="ECO:0000256" key="4">
    <source>
        <dbReference type="ARBA" id="ARBA00023065"/>
    </source>
</evidence>
<dbReference type="SUPFAM" id="SSF51344">
    <property type="entry name" value="Epsilon subunit of F1F0-ATP synthase N-terminal domain"/>
    <property type="match status" value="1"/>
</dbReference>
<dbReference type="InterPro" id="IPR001469">
    <property type="entry name" value="ATP_synth_F1_dsu/esu"/>
</dbReference>
<comment type="subcellular location">
    <subcellularLocation>
        <location evidence="1">Cell membrane</location>
        <topology evidence="1">Peripheral membrane protein</topology>
    </subcellularLocation>
</comment>
<accession>A0A6J6DA17</accession>
<evidence type="ECO:0000256" key="5">
    <source>
        <dbReference type="ARBA" id="ARBA00023136"/>
    </source>
</evidence>
<dbReference type="InterPro" id="IPR020547">
    <property type="entry name" value="ATP_synth_F1_esu_C"/>
</dbReference>
<dbReference type="PANTHER" id="PTHR13822:SF10">
    <property type="entry name" value="ATP SYNTHASE EPSILON CHAIN, CHLOROPLASTIC"/>
    <property type="match status" value="1"/>
</dbReference>
<evidence type="ECO:0000256" key="6">
    <source>
        <dbReference type="ARBA" id="ARBA00023196"/>
    </source>
</evidence>
<dbReference type="SUPFAM" id="SSF46604">
    <property type="entry name" value="Epsilon subunit of F1F0-ATP synthase C-terminal domain"/>
    <property type="match status" value="1"/>
</dbReference>
<gene>
    <name evidence="10" type="ORF">UFOPK1493_01772</name>
</gene>